<evidence type="ECO:0008006" key="3">
    <source>
        <dbReference type="Google" id="ProtNLM"/>
    </source>
</evidence>
<comment type="caution">
    <text evidence="1">The sequence shown here is derived from an EMBL/GenBank/DDBJ whole genome shotgun (WGS) entry which is preliminary data.</text>
</comment>
<dbReference type="Proteomes" id="UP001501867">
    <property type="component" value="Unassembled WGS sequence"/>
</dbReference>
<keyword evidence="2" id="KW-1185">Reference proteome</keyword>
<accession>A0ABP3EUJ0</accession>
<evidence type="ECO:0000313" key="1">
    <source>
        <dbReference type="EMBL" id="GAA0276257.1"/>
    </source>
</evidence>
<organism evidence="1 2">
    <name type="scientific">Streptomyces polychromogenes</name>
    <dbReference type="NCBI Taxonomy" id="67342"/>
    <lineage>
        <taxon>Bacteria</taxon>
        <taxon>Bacillati</taxon>
        <taxon>Actinomycetota</taxon>
        <taxon>Actinomycetes</taxon>
        <taxon>Kitasatosporales</taxon>
        <taxon>Streptomycetaceae</taxon>
        <taxon>Streptomyces</taxon>
    </lineage>
</organism>
<name>A0ABP3EUJ0_9ACTN</name>
<protein>
    <recommendedName>
        <fullName evidence="3">Secreted protein</fullName>
    </recommendedName>
</protein>
<evidence type="ECO:0000313" key="2">
    <source>
        <dbReference type="Proteomes" id="UP001501867"/>
    </source>
</evidence>
<dbReference type="EMBL" id="BAAABV010000010">
    <property type="protein sequence ID" value="GAA0276257.1"/>
    <property type="molecule type" value="Genomic_DNA"/>
</dbReference>
<sequence length="78" mass="7658">MAVLHCAAQSATSAAAGAILAQSGGGAPCSQPGSSRPSLALRLAPALTPPPWYAVRGGARRVAPSGWPQRTGAAKVVP</sequence>
<gene>
    <name evidence="1" type="ORF">GCM10010302_12340</name>
</gene>
<proteinExistence type="predicted"/>
<reference evidence="2" key="1">
    <citation type="journal article" date="2019" name="Int. J. Syst. Evol. Microbiol.">
        <title>The Global Catalogue of Microorganisms (GCM) 10K type strain sequencing project: providing services to taxonomists for standard genome sequencing and annotation.</title>
        <authorList>
            <consortium name="The Broad Institute Genomics Platform"/>
            <consortium name="The Broad Institute Genome Sequencing Center for Infectious Disease"/>
            <person name="Wu L."/>
            <person name="Ma J."/>
        </authorList>
    </citation>
    <scope>NUCLEOTIDE SEQUENCE [LARGE SCALE GENOMIC DNA]</scope>
    <source>
        <strain evidence="2">JCM 4505</strain>
    </source>
</reference>